<sequence>MNRKGKEFFRPQPCPDRKEVCLLHQFPRRDETIFSNLQRFERPPRFENGWPIRVVISNREVTFSRRQVFNTFEKITRVHTAANRGTRKSGTADPVREEVDRQCVQGGECKKLRIGARNIVAIGAKTVHVSNEFLTARYEHVTSTCQMHRIGTSIKKICADP</sequence>
<organism evidence="1 2">
    <name type="scientific">Brucella intermedia 229E</name>
    <dbReference type="NCBI Taxonomy" id="1337887"/>
    <lineage>
        <taxon>Bacteria</taxon>
        <taxon>Pseudomonadati</taxon>
        <taxon>Pseudomonadota</taxon>
        <taxon>Alphaproteobacteria</taxon>
        <taxon>Hyphomicrobiales</taxon>
        <taxon>Brucellaceae</taxon>
        <taxon>Brucella/Ochrobactrum group</taxon>
        <taxon>Brucella</taxon>
    </lineage>
</organism>
<evidence type="ECO:0000313" key="2">
    <source>
        <dbReference type="Proteomes" id="UP000016842"/>
    </source>
</evidence>
<comment type="caution">
    <text evidence="1">The sequence shown here is derived from an EMBL/GenBank/DDBJ whole genome shotgun (WGS) entry which is preliminary data.</text>
</comment>
<dbReference type="Proteomes" id="UP000016842">
    <property type="component" value="Unassembled WGS sequence"/>
</dbReference>
<evidence type="ECO:0000313" key="1">
    <source>
        <dbReference type="EMBL" id="ERM02583.1"/>
    </source>
</evidence>
<gene>
    <name evidence="1" type="ORF">Q644_01990</name>
</gene>
<dbReference type="AlphaFoldDB" id="U4VC26"/>
<protein>
    <submittedName>
        <fullName evidence="1">Uncharacterized protein</fullName>
    </submittedName>
</protein>
<reference evidence="1 2" key="1">
    <citation type="journal article" date="2014" name="FEMS Microbiol. Lett.">
        <title>Genome sequencing analysis reveals virulence-related gene content of Ochrobactrum intermedium strain 229E, a urease-positive strain isolated from the human gastric niche.</title>
        <authorList>
            <person name="Kulkarni G.J."/>
            <person name="Shetty S."/>
            <person name="Dharne M.S."/>
            <person name="Shouche Y.S."/>
        </authorList>
    </citation>
    <scope>NUCLEOTIDE SEQUENCE [LARGE SCALE GENOMIC DNA]</scope>
    <source>
        <strain evidence="1 2">229E</strain>
    </source>
</reference>
<name>U4VC26_9HYPH</name>
<proteinExistence type="predicted"/>
<dbReference type="EMBL" id="ASXJ01000076">
    <property type="protein sequence ID" value="ERM02583.1"/>
    <property type="molecule type" value="Genomic_DNA"/>
</dbReference>
<accession>U4VC26</accession>